<name>A0A1Y2LLB3_EPING</name>
<dbReference type="FunCoup" id="A0A1Y2LLB3">
    <property type="interactions" value="399"/>
</dbReference>
<gene>
    <name evidence="6" type="ORF">B5807_11562</name>
</gene>
<dbReference type="InterPro" id="IPR037256">
    <property type="entry name" value="ASC_dom_sf"/>
</dbReference>
<feature type="region of interest" description="Disordered" evidence="4">
    <location>
        <begin position="399"/>
        <end position="453"/>
    </location>
</feature>
<dbReference type="Gene3D" id="6.20.250.60">
    <property type="match status" value="1"/>
</dbReference>
<dbReference type="InterPro" id="IPR013783">
    <property type="entry name" value="Ig-like_fold"/>
</dbReference>
<comment type="similarity">
    <text evidence="2">Belongs to the 5'-AMP-activated protein kinase beta subunit family.</text>
</comment>
<sequence length="561" mass="60604">MGNQHSSSRSTPASSQPQSPVGSGNHTTSHAHGHAPAPAPAHGLGSSDKHHLPHPGYRVGRRSSIQPVTLTQVAPPSASLESVERGRAVTHNPKTTADVTTQLRAAQDRSLAREGSFDKMGNEQSSHKKEREREREREERLEKLSRQSTPQPAPSSAAAPPPPQQQAKGPLPPANTTPPQAKGPSPPPAPRSTPPPSEVHAIPIDAPHASRTEEAIAGSLEPADASQDYIVPSSHFSRPPRLPLPIEEEVHTPGSPIISPTDLPVESLDHGEVEGTLPRRTSMLSSTTADDDDLGEEFKVPTPGRPTVPTLIEWEGPGERVYVTGTFAGWNRKYRLHQSGPSKKDNVLSAYVPIHPGTHHLMFIVDNDMMISDTLPTAVDYTNILVNYLEVSYDDVKNQQASDTAEKPADAPAVTQEQSAAKPPQNPPSPAVPVVKPATADIPDTKLAEPEKRYHSKIPQYLLDLDAPEESSRFARANAATSNLPTPPSLPMFLSKSILNGTTPMKDDSSVLIMPNHTVLNHLATSSIKDNILATSATTRYKQKFLTTIMYKPKEEHGEVY</sequence>
<dbReference type="InterPro" id="IPR050827">
    <property type="entry name" value="CRP1_MDG1_kinase"/>
</dbReference>
<feature type="region of interest" description="Disordered" evidence="4">
    <location>
        <begin position="283"/>
        <end position="307"/>
    </location>
</feature>
<dbReference type="SUPFAM" id="SSF160219">
    <property type="entry name" value="AMPKBI-like"/>
    <property type="match status" value="1"/>
</dbReference>
<dbReference type="GO" id="GO:0019901">
    <property type="term" value="F:protein kinase binding"/>
    <property type="evidence" value="ECO:0007669"/>
    <property type="project" value="TreeGrafter"/>
</dbReference>
<dbReference type="Pfam" id="PF16561">
    <property type="entry name" value="AMPK1_CBM"/>
    <property type="match status" value="1"/>
</dbReference>
<feature type="compositionally biased region" description="Pro residues" evidence="4">
    <location>
        <begin position="184"/>
        <end position="197"/>
    </location>
</feature>
<evidence type="ECO:0000256" key="3">
    <source>
        <dbReference type="ARBA" id="ARBA00022490"/>
    </source>
</evidence>
<dbReference type="InParanoid" id="A0A1Y2LLB3"/>
<evidence type="ECO:0000256" key="2">
    <source>
        <dbReference type="ARBA" id="ARBA00010926"/>
    </source>
</evidence>
<evidence type="ECO:0000313" key="6">
    <source>
        <dbReference type="EMBL" id="OSS43668.1"/>
    </source>
</evidence>
<dbReference type="PANTHER" id="PTHR10343:SF84">
    <property type="entry name" value="5'-AMP-ACTIVATED PROTEIN KINASE SUBUNIT BETA-1"/>
    <property type="match status" value="1"/>
</dbReference>
<dbReference type="OMA" id="EWEGPGE"/>
<comment type="subcellular location">
    <subcellularLocation>
        <location evidence="1">Cytoplasm</location>
    </subcellularLocation>
</comment>
<dbReference type="GO" id="GO:0007165">
    <property type="term" value="P:signal transduction"/>
    <property type="evidence" value="ECO:0007669"/>
    <property type="project" value="TreeGrafter"/>
</dbReference>
<feature type="domain" description="Association with the SNF1 complex (ASC)" evidence="5">
    <location>
        <begin position="447"/>
        <end position="554"/>
    </location>
</feature>
<dbReference type="GO" id="GO:0031588">
    <property type="term" value="C:nucleotide-activated protein kinase complex"/>
    <property type="evidence" value="ECO:0007669"/>
    <property type="project" value="TreeGrafter"/>
</dbReference>
<evidence type="ECO:0000256" key="4">
    <source>
        <dbReference type="SAM" id="MobiDB-lite"/>
    </source>
</evidence>
<feature type="compositionally biased region" description="Low complexity" evidence="4">
    <location>
        <begin position="1"/>
        <end position="46"/>
    </location>
</feature>
<dbReference type="STRING" id="105696.A0A1Y2LLB3"/>
<dbReference type="GO" id="GO:0005634">
    <property type="term" value="C:nucleus"/>
    <property type="evidence" value="ECO:0007669"/>
    <property type="project" value="TreeGrafter"/>
</dbReference>
<proteinExistence type="inferred from homology"/>
<dbReference type="Proteomes" id="UP000193240">
    <property type="component" value="Unassembled WGS sequence"/>
</dbReference>
<feature type="compositionally biased region" description="Pro residues" evidence="4">
    <location>
        <begin position="159"/>
        <end position="176"/>
    </location>
</feature>
<feature type="compositionally biased region" description="Polar residues" evidence="4">
    <location>
        <begin position="92"/>
        <end position="104"/>
    </location>
</feature>
<dbReference type="SMART" id="SM01010">
    <property type="entry name" value="AMPKBI"/>
    <property type="match status" value="1"/>
</dbReference>
<dbReference type="InterPro" id="IPR014756">
    <property type="entry name" value="Ig_E-set"/>
</dbReference>
<dbReference type="AlphaFoldDB" id="A0A1Y2LLB3"/>
<dbReference type="SUPFAM" id="SSF81296">
    <property type="entry name" value="E set domains"/>
    <property type="match status" value="1"/>
</dbReference>
<feature type="region of interest" description="Disordered" evidence="4">
    <location>
        <begin position="1"/>
        <end position="211"/>
    </location>
</feature>
<feature type="compositionally biased region" description="Low complexity" evidence="4">
    <location>
        <begin position="147"/>
        <end position="158"/>
    </location>
</feature>
<dbReference type="InterPro" id="IPR032640">
    <property type="entry name" value="AMPK1_CBM"/>
</dbReference>
<accession>A0A1Y2LLB3</accession>
<dbReference type="FunFam" id="2.60.40.10:FF:000562">
    <property type="entry name" value="Snf1 kinase complex beta-subunit Gal83"/>
    <property type="match status" value="1"/>
</dbReference>
<reference evidence="6 7" key="1">
    <citation type="journal article" date="2017" name="Genome Announc.">
        <title>Genome sequence of the saprophytic ascomycete Epicoccum nigrum ICMP 19927 strain isolated from New Zealand.</title>
        <authorList>
            <person name="Fokin M."/>
            <person name="Fleetwood D."/>
            <person name="Weir B.S."/>
            <person name="Villas-Boas S.G."/>
        </authorList>
    </citation>
    <scope>NUCLEOTIDE SEQUENCE [LARGE SCALE GENOMIC DNA]</scope>
    <source>
        <strain evidence="6 7">ICMP 19927</strain>
    </source>
</reference>
<dbReference type="GO" id="GO:0005737">
    <property type="term" value="C:cytoplasm"/>
    <property type="evidence" value="ECO:0007669"/>
    <property type="project" value="UniProtKB-SubCell"/>
</dbReference>
<dbReference type="EMBL" id="KZ107862">
    <property type="protein sequence ID" value="OSS43668.1"/>
    <property type="molecule type" value="Genomic_DNA"/>
</dbReference>
<dbReference type="Pfam" id="PF04739">
    <property type="entry name" value="AMPKBI"/>
    <property type="match status" value="1"/>
</dbReference>
<evidence type="ECO:0000313" key="7">
    <source>
        <dbReference type="Proteomes" id="UP000193240"/>
    </source>
</evidence>
<protein>
    <recommendedName>
        <fullName evidence="5">Association with the SNF1 complex (ASC) domain-containing protein</fullName>
    </recommendedName>
</protein>
<dbReference type="InterPro" id="IPR006828">
    <property type="entry name" value="ASC_dom"/>
</dbReference>
<dbReference type="CDD" id="cd02859">
    <property type="entry name" value="E_set_AMPKbeta_like_N"/>
    <property type="match status" value="1"/>
</dbReference>
<feature type="compositionally biased region" description="Basic and acidic residues" evidence="4">
    <location>
        <begin position="443"/>
        <end position="453"/>
    </location>
</feature>
<evidence type="ECO:0000259" key="5">
    <source>
        <dbReference type="SMART" id="SM01010"/>
    </source>
</evidence>
<organism evidence="6 7">
    <name type="scientific">Epicoccum nigrum</name>
    <name type="common">Soil fungus</name>
    <name type="synonym">Epicoccum purpurascens</name>
    <dbReference type="NCBI Taxonomy" id="105696"/>
    <lineage>
        <taxon>Eukaryota</taxon>
        <taxon>Fungi</taxon>
        <taxon>Dikarya</taxon>
        <taxon>Ascomycota</taxon>
        <taxon>Pezizomycotina</taxon>
        <taxon>Dothideomycetes</taxon>
        <taxon>Pleosporomycetidae</taxon>
        <taxon>Pleosporales</taxon>
        <taxon>Pleosporineae</taxon>
        <taxon>Didymellaceae</taxon>
        <taxon>Epicoccum</taxon>
    </lineage>
</organism>
<feature type="compositionally biased region" description="Polar residues" evidence="4">
    <location>
        <begin position="63"/>
        <end position="74"/>
    </location>
</feature>
<dbReference type="Gene3D" id="2.60.40.10">
    <property type="entry name" value="Immunoglobulins"/>
    <property type="match status" value="1"/>
</dbReference>
<keyword evidence="7" id="KW-1185">Reference proteome</keyword>
<keyword evidence="3" id="KW-0963">Cytoplasm</keyword>
<feature type="compositionally biased region" description="Basic and acidic residues" evidence="4">
    <location>
        <begin position="106"/>
        <end position="145"/>
    </location>
</feature>
<dbReference type="PANTHER" id="PTHR10343">
    <property type="entry name" value="5'-AMP-ACTIVATED PROTEIN KINASE , BETA SUBUNIT"/>
    <property type="match status" value="1"/>
</dbReference>
<evidence type="ECO:0000256" key="1">
    <source>
        <dbReference type="ARBA" id="ARBA00004496"/>
    </source>
</evidence>